<feature type="compositionally biased region" description="Polar residues" evidence="1">
    <location>
        <begin position="382"/>
        <end position="393"/>
    </location>
</feature>
<dbReference type="eggNOG" id="ENOG502SN8F">
    <property type="taxonomic scope" value="Eukaryota"/>
</dbReference>
<feature type="compositionally biased region" description="Basic residues" evidence="1">
    <location>
        <begin position="407"/>
        <end position="420"/>
    </location>
</feature>
<feature type="region of interest" description="Disordered" evidence="1">
    <location>
        <begin position="381"/>
        <end position="420"/>
    </location>
</feature>
<reference evidence="2 3" key="1">
    <citation type="journal article" date="2013" name="BMC Genomics">
        <title>The genome and transcriptome of the pine saprophyte Ophiostoma piceae, and a comparison with the bark beetle-associated pine pathogen Grosmannia clavigera.</title>
        <authorList>
            <person name="Haridas S."/>
            <person name="Wang Y."/>
            <person name="Lim L."/>
            <person name="Massoumi Alamouti S."/>
            <person name="Jackman S."/>
            <person name="Docking R."/>
            <person name="Robertson G."/>
            <person name="Birol I."/>
            <person name="Bohlmann J."/>
            <person name="Breuil C."/>
        </authorList>
    </citation>
    <scope>NUCLEOTIDE SEQUENCE [LARGE SCALE GENOMIC DNA]</scope>
    <source>
        <strain evidence="2 3">UAMH 11346</strain>
    </source>
</reference>
<gene>
    <name evidence="2" type="ORF">F503_00491</name>
</gene>
<evidence type="ECO:0000256" key="1">
    <source>
        <dbReference type="SAM" id="MobiDB-lite"/>
    </source>
</evidence>
<accession>S3C2N9</accession>
<dbReference type="EMBL" id="KE148150">
    <property type="protein sequence ID" value="EPE07769.1"/>
    <property type="molecule type" value="Genomic_DNA"/>
</dbReference>
<organism evidence="2 3">
    <name type="scientific">Ophiostoma piceae (strain UAMH 11346)</name>
    <name type="common">Sap stain fungus</name>
    <dbReference type="NCBI Taxonomy" id="1262450"/>
    <lineage>
        <taxon>Eukaryota</taxon>
        <taxon>Fungi</taxon>
        <taxon>Dikarya</taxon>
        <taxon>Ascomycota</taxon>
        <taxon>Pezizomycotina</taxon>
        <taxon>Sordariomycetes</taxon>
        <taxon>Sordariomycetidae</taxon>
        <taxon>Ophiostomatales</taxon>
        <taxon>Ophiostomataceae</taxon>
        <taxon>Ophiostoma</taxon>
    </lineage>
</organism>
<dbReference type="Proteomes" id="UP000016923">
    <property type="component" value="Unassembled WGS sequence"/>
</dbReference>
<feature type="compositionally biased region" description="Acidic residues" evidence="1">
    <location>
        <begin position="578"/>
        <end position="592"/>
    </location>
</feature>
<name>S3C2N9_OPHP1</name>
<proteinExistence type="predicted"/>
<feature type="region of interest" description="Disordered" evidence="1">
    <location>
        <begin position="533"/>
        <end position="597"/>
    </location>
</feature>
<keyword evidence="3" id="KW-1185">Reference proteome</keyword>
<evidence type="ECO:0000313" key="3">
    <source>
        <dbReference type="Proteomes" id="UP000016923"/>
    </source>
</evidence>
<dbReference type="HOGENOM" id="CLU_030050_1_0_1"/>
<protein>
    <submittedName>
        <fullName evidence="2">Glucan 4-alpha-glucosidase</fullName>
    </submittedName>
</protein>
<evidence type="ECO:0000313" key="2">
    <source>
        <dbReference type="EMBL" id="EPE07769.1"/>
    </source>
</evidence>
<feature type="compositionally biased region" description="Low complexity" evidence="1">
    <location>
        <begin position="533"/>
        <end position="543"/>
    </location>
</feature>
<sequence length="624" mass="66588">MSTLSPPKRPRLSLQIKSLTTGPGIRTSRTLAAVTNPRSPTSFNTLTNVYSTAIDRSAVTPVPITAEPITAINMNDKRLPDLPRLQMPSTLTGDRGARTPFMATQLPETPLTAKPMSPAVAMEMRFPSTMTSTPPLSAGPLDVSMGQKQVFCFSPDDIQRHNQFYGSGDLNIVVTSDDCRDANANGDNMDTANMDSCSESSFATSDCGIDTPFPSDLHSSPPPPRPSQMSMTATTPITAISRRRATVPGLMIPSKPAPYIRNRALHSILRNSPLPPNTAATPISPRRQSQRLIDKANRHVMYNNPLTQTITTNLYTRSHVDLLCEEASPFASPSSASPSGNDAERVLDLTLAYTGNETRDGGTTPGPFEEMRRRMAGLGTHSACSSTATTPISPGSGLASPRSSGGIRKKKQAKKERKRRWVWTLGQDEEEEATLSGAMIALKAAQKAEEEAAAAADAAEATETVESAAAAADMEAELKTPLATVQLAHALMPAYNAVLPAVSECSSQEVEMQDSDCSYEGSSASLEDFVSASASTATTGSESESAEREAVKSTDTNAASSTKARKRKSTPTPYATDSESDFGGEEEADFDMDMQTPTTAHLQGAWFRQAAASAGSHSRLRNNF</sequence>
<dbReference type="AlphaFoldDB" id="S3C2N9"/>
<feature type="compositionally biased region" description="Polar residues" evidence="1">
    <location>
        <begin position="553"/>
        <end position="562"/>
    </location>
</feature>
<dbReference type="STRING" id="1262450.S3C2N9"/>
<dbReference type="OrthoDB" id="5206740at2759"/>
<dbReference type="VEuPathDB" id="FungiDB:F503_00491"/>